<evidence type="ECO:0000313" key="1">
    <source>
        <dbReference type="EMBL" id="CCF64773.1"/>
    </source>
</evidence>
<dbReference type="AlphaFoldDB" id="H6R754"/>
<accession>H6R754</accession>
<dbReference type="HOGENOM" id="CLU_1823341_0_0_11"/>
<organism evidence="1 2">
    <name type="scientific">Nocardia cyriacigeorgica (strain GUH-2)</name>
    <dbReference type="NCBI Taxonomy" id="1127134"/>
    <lineage>
        <taxon>Bacteria</taxon>
        <taxon>Bacillati</taxon>
        <taxon>Actinomycetota</taxon>
        <taxon>Actinomycetes</taxon>
        <taxon>Mycobacteriales</taxon>
        <taxon>Nocardiaceae</taxon>
        <taxon>Nocardia</taxon>
    </lineage>
</organism>
<dbReference type="KEGG" id="ncy:NOCYR_4012"/>
<evidence type="ECO:0000313" key="2">
    <source>
        <dbReference type="Proteomes" id="UP000008190"/>
    </source>
</evidence>
<name>H6R754_NOCCG</name>
<dbReference type="eggNOG" id="ENOG5031FFF">
    <property type="taxonomic scope" value="Bacteria"/>
</dbReference>
<proteinExistence type="predicted"/>
<reference evidence="1 2" key="1">
    <citation type="journal article" date="2012" name="J. Bacteriol.">
        <title>Genome sequence of the human- and animal-pathogenic strain Nocardia cyriacigeorgica GUH-2.</title>
        <authorList>
            <person name="Zoropogui A."/>
            <person name="Pujic P."/>
            <person name="Normand P."/>
            <person name="Barbe V."/>
            <person name="Beaman B."/>
            <person name="Beaman L."/>
            <person name="Boiron P."/>
            <person name="Colinon C."/>
            <person name="Deredjian A."/>
            <person name="Graindorge A."/>
            <person name="Mangenot S."/>
            <person name="Nazaret S."/>
            <person name="Neto M."/>
            <person name="Petit S."/>
            <person name="Roche D."/>
            <person name="Vallenet D."/>
            <person name="Rodriguez-Nava V."/>
            <person name="Richard Y."/>
            <person name="Cournoyer B."/>
            <person name="Blaha D."/>
        </authorList>
    </citation>
    <scope>NUCLEOTIDE SEQUENCE [LARGE SCALE GENOMIC DNA]</scope>
    <source>
        <strain evidence="1 2">GUH-2</strain>
    </source>
</reference>
<sequence>MQVSGRRHAHLGAAAVDRHTIGLAEYCDHHAGRGLMRAVGFVREDLSDDVPETMRELRAVAASHHLLELRVWVIADPAVAFALAADADVVLVPTEAHIRGWMDAVRVSADVYTVDPPRCWPRGGGPARRLVSARKPSSAAR</sequence>
<dbReference type="Proteomes" id="UP000008190">
    <property type="component" value="Chromosome"/>
</dbReference>
<dbReference type="EMBL" id="FO082843">
    <property type="protein sequence ID" value="CCF64773.1"/>
    <property type="molecule type" value="Genomic_DNA"/>
</dbReference>
<gene>
    <name evidence="1" type="ordered locus">NOCYR_4012</name>
</gene>
<keyword evidence="2" id="KW-1185">Reference proteome</keyword>
<protein>
    <submittedName>
        <fullName evidence="1">Uncharacterized protein</fullName>
    </submittedName>
</protein>